<feature type="region of interest" description="Disordered" evidence="3">
    <location>
        <begin position="184"/>
        <end position="218"/>
    </location>
</feature>
<dbReference type="PANTHER" id="PTHR43212:SF3">
    <property type="entry name" value="QUERCETIN 2,3-DIOXYGENASE"/>
    <property type="match status" value="1"/>
</dbReference>
<evidence type="ECO:0000256" key="3">
    <source>
        <dbReference type="SAM" id="MobiDB-lite"/>
    </source>
</evidence>
<dbReference type="RefSeq" id="WP_112257917.1">
    <property type="nucleotide sequence ID" value="NZ_QMIG01000005.1"/>
</dbReference>
<accession>A0A329QTQ2</accession>
<protein>
    <submittedName>
        <fullName evidence="5">Pirin family protein</fullName>
    </submittedName>
</protein>
<evidence type="ECO:0000256" key="1">
    <source>
        <dbReference type="ARBA" id="ARBA00008416"/>
    </source>
</evidence>
<dbReference type="InterPro" id="IPR011051">
    <property type="entry name" value="RmlC_Cupin_sf"/>
</dbReference>
<organism evidence="5 6">
    <name type="scientific">Phytoactinopolyspora halophila</name>
    <dbReference type="NCBI Taxonomy" id="1981511"/>
    <lineage>
        <taxon>Bacteria</taxon>
        <taxon>Bacillati</taxon>
        <taxon>Actinomycetota</taxon>
        <taxon>Actinomycetes</taxon>
        <taxon>Jiangellales</taxon>
        <taxon>Jiangellaceae</taxon>
        <taxon>Phytoactinopolyspora</taxon>
    </lineage>
</organism>
<dbReference type="Proteomes" id="UP000250462">
    <property type="component" value="Unassembled WGS sequence"/>
</dbReference>
<dbReference type="InterPro" id="IPR012093">
    <property type="entry name" value="Pirin"/>
</dbReference>
<dbReference type="CDD" id="cd02910">
    <property type="entry name" value="cupin_Yhhw_N"/>
    <property type="match status" value="1"/>
</dbReference>
<evidence type="ECO:0000313" key="5">
    <source>
        <dbReference type="EMBL" id="RAW15715.1"/>
    </source>
</evidence>
<dbReference type="Gene3D" id="2.60.120.10">
    <property type="entry name" value="Jelly Rolls"/>
    <property type="match status" value="2"/>
</dbReference>
<dbReference type="AlphaFoldDB" id="A0A329QTQ2"/>
<feature type="domain" description="Pirin N-terminal" evidence="4">
    <location>
        <begin position="9"/>
        <end position="123"/>
    </location>
</feature>
<dbReference type="PANTHER" id="PTHR43212">
    <property type="entry name" value="QUERCETIN 2,3-DIOXYGENASE"/>
    <property type="match status" value="1"/>
</dbReference>
<gene>
    <name evidence="5" type="ORF">DPM12_08045</name>
</gene>
<dbReference type="SUPFAM" id="SSF51182">
    <property type="entry name" value="RmlC-like cupins"/>
    <property type="match status" value="1"/>
</dbReference>
<comment type="caution">
    <text evidence="5">The sequence shown here is derived from an EMBL/GenBank/DDBJ whole genome shotgun (WGS) entry which is preliminary data.</text>
</comment>
<keyword evidence="6" id="KW-1185">Reference proteome</keyword>
<evidence type="ECO:0000313" key="6">
    <source>
        <dbReference type="Proteomes" id="UP000250462"/>
    </source>
</evidence>
<sequence>MRGANRFVSTEPGVTSRHSFSFGQHYDPENIGFGLLVMNNDDLLQPGAGYGTHPHRDVEIVTWVLDGALVHRDSTGAGGVVYPGLAQRLSAGRGVRHSEFNDTGSAGDVQGKESPLRFVQMWVPPDEWGREPSYAQCDVTPELTAGGLVTVASGMRRHFGAAAIGLGQSAAAMHVARVGVHAGRHGQTLPGSEGRGDGEASPGSARQPGQSASVGRPDSVVLPGAPYVHVYVTRGSVHVEEIGELGEGDAVRITDEGGRRISATRDAEIIAWEMHADVHAGPPTQ</sequence>
<dbReference type="Pfam" id="PF02678">
    <property type="entry name" value="Pirin"/>
    <property type="match status" value="1"/>
</dbReference>
<evidence type="ECO:0000259" key="4">
    <source>
        <dbReference type="Pfam" id="PF02678"/>
    </source>
</evidence>
<evidence type="ECO:0000256" key="2">
    <source>
        <dbReference type="RuleBase" id="RU003457"/>
    </source>
</evidence>
<dbReference type="OrthoDB" id="321327at2"/>
<comment type="similarity">
    <text evidence="1 2">Belongs to the pirin family.</text>
</comment>
<reference evidence="5 6" key="1">
    <citation type="submission" date="2018-06" db="EMBL/GenBank/DDBJ databases">
        <title>Phytoactinopolyspora halophila sp. nov., a novel halophilic actinomycete isolated from a saline soil in China.</title>
        <authorList>
            <person name="Tang S.-K."/>
        </authorList>
    </citation>
    <scope>NUCLEOTIDE SEQUENCE [LARGE SCALE GENOMIC DNA]</scope>
    <source>
        <strain evidence="5 6">YIM 96934</strain>
    </source>
</reference>
<dbReference type="InterPro" id="IPR003829">
    <property type="entry name" value="Pirin_N_dom"/>
</dbReference>
<dbReference type="InterPro" id="IPR014710">
    <property type="entry name" value="RmlC-like_jellyroll"/>
</dbReference>
<dbReference type="EMBL" id="QMIG01000005">
    <property type="protein sequence ID" value="RAW15715.1"/>
    <property type="molecule type" value="Genomic_DNA"/>
</dbReference>
<proteinExistence type="inferred from homology"/>
<name>A0A329QTQ2_9ACTN</name>